<dbReference type="PIRSF" id="PIRSF012337">
    <property type="entry name" value="gp45"/>
    <property type="match status" value="1"/>
</dbReference>
<evidence type="ECO:0000313" key="4">
    <source>
        <dbReference type="Proteomes" id="UP000245712"/>
    </source>
</evidence>
<comment type="caution">
    <text evidence="3">The sequence shown here is derived from an EMBL/GenBank/DDBJ whole genome shotgun (WGS) entry which is preliminary data.</text>
</comment>
<sequence length="198" mass="20902">MWHKVDGYINRAIARVRLAFRAVIADVSTPSGVQFVDGTGLAGEQLEANELFQHYGFTSVPLAGTMAVVLPIGGRTAHGIIVATEHGSYRIKGLKGGEVAIYTDEGDSIILNRNRVMNLTTKTLNINAEDAVNITTKTATIDASTSFTVNTPHMNTSGQMSVDGSVEVTGDVVAGDKSLVDHPHIDSLGGRTTPPLSA</sequence>
<name>A0ABX5KKL8_9BURK</name>
<dbReference type="Proteomes" id="UP000245712">
    <property type="component" value="Unassembled WGS sequence"/>
</dbReference>
<evidence type="ECO:0000256" key="1">
    <source>
        <dbReference type="SAM" id="MobiDB-lite"/>
    </source>
</evidence>
<protein>
    <submittedName>
        <fullName evidence="3">Phage baseplate assembly protein V</fullName>
    </submittedName>
</protein>
<keyword evidence="4" id="KW-1185">Reference proteome</keyword>
<feature type="domain" description="Bacteriophage Mu Gp45 N-terminal" evidence="2">
    <location>
        <begin position="21"/>
        <end position="87"/>
    </location>
</feature>
<dbReference type="RefSeq" id="WP_116612592.1">
    <property type="nucleotide sequence ID" value="NZ_QEOB01000012.1"/>
</dbReference>
<dbReference type="InterPro" id="IPR053861">
    <property type="entry name" value="Phage_Mu_Gp45_N"/>
</dbReference>
<dbReference type="EMBL" id="QEOB01000012">
    <property type="protein sequence ID" value="PVX80059.1"/>
    <property type="molecule type" value="Genomic_DNA"/>
</dbReference>
<dbReference type="InterPro" id="IPR013046">
    <property type="entry name" value="GpV/Gp45"/>
</dbReference>
<evidence type="ECO:0000313" key="3">
    <source>
        <dbReference type="EMBL" id="PVX80059.1"/>
    </source>
</evidence>
<reference evidence="3 4" key="1">
    <citation type="submission" date="2018-05" db="EMBL/GenBank/DDBJ databases">
        <title>Genomic Encyclopedia of Type Strains, Phase IV (KMG-V): Genome sequencing to study the core and pangenomes of soil and plant-associated prokaryotes.</title>
        <authorList>
            <person name="Whitman W."/>
        </authorList>
    </citation>
    <scope>NUCLEOTIDE SEQUENCE [LARGE SCALE GENOMIC DNA]</scope>
    <source>
        <strain evidence="3 4">SCZa-39</strain>
    </source>
</reference>
<gene>
    <name evidence="3" type="ORF">C7402_112246</name>
</gene>
<evidence type="ECO:0000259" key="2">
    <source>
        <dbReference type="Pfam" id="PF06890"/>
    </source>
</evidence>
<accession>A0ABX5KKL8</accession>
<dbReference type="NCBIfam" id="TIGR01644">
    <property type="entry name" value="phage_P2_V"/>
    <property type="match status" value="1"/>
</dbReference>
<proteinExistence type="predicted"/>
<organism evidence="3 4">
    <name type="scientific">Paraburkholderia unamae</name>
    <dbReference type="NCBI Taxonomy" id="219649"/>
    <lineage>
        <taxon>Bacteria</taxon>
        <taxon>Pseudomonadati</taxon>
        <taxon>Pseudomonadota</taxon>
        <taxon>Betaproteobacteria</taxon>
        <taxon>Burkholderiales</taxon>
        <taxon>Burkholderiaceae</taxon>
        <taxon>Paraburkholderia</taxon>
    </lineage>
</organism>
<dbReference type="Pfam" id="PF06890">
    <property type="entry name" value="Phage_Mu_Gp45"/>
    <property type="match status" value="1"/>
</dbReference>
<dbReference type="InterPro" id="IPR014462">
    <property type="entry name" value="Phage_Mu_Gp45"/>
</dbReference>
<feature type="region of interest" description="Disordered" evidence="1">
    <location>
        <begin position="179"/>
        <end position="198"/>
    </location>
</feature>